<accession>A0ACB8RFP6</accession>
<reference evidence="1" key="1">
    <citation type="submission" date="2021-02" db="EMBL/GenBank/DDBJ databases">
        <authorList>
            <consortium name="DOE Joint Genome Institute"/>
            <person name="Ahrendt S."/>
            <person name="Looney B.P."/>
            <person name="Miyauchi S."/>
            <person name="Morin E."/>
            <person name="Drula E."/>
            <person name="Courty P.E."/>
            <person name="Chicoki N."/>
            <person name="Fauchery L."/>
            <person name="Kohler A."/>
            <person name="Kuo A."/>
            <person name="Labutti K."/>
            <person name="Pangilinan J."/>
            <person name="Lipzen A."/>
            <person name="Riley R."/>
            <person name="Andreopoulos W."/>
            <person name="He G."/>
            <person name="Johnson J."/>
            <person name="Barry K.W."/>
            <person name="Grigoriev I.V."/>
            <person name="Nagy L."/>
            <person name="Hibbett D."/>
            <person name="Henrissat B."/>
            <person name="Matheny P.B."/>
            <person name="Labbe J."/>
            <person name="Martin F."/>
        </authorList>
    </citation>
    <scope>NUCLEOTIDE SEQUENCE</scope>
    <source>
        <strain evidence="1">FP105234-sp</strain>
    </source>
</reference>
<evidence type="ECO:0000313" key="2">
    <source>
        <dbReference type="Proteomes" id="UP000814033"/>
    </source>
</evidence>
<comment type="caution">
    <text evidence="1">The sequence shown here is derived from an EMBL/GenBank/DDBJ whole genome shotgun (WGS) entry which is preliminary data.</text>
</comment>
<name>A0ACB8RFP6_9AGAM</name>
<proteinExistence type="predicted"/>
<sequence length="429" mass="45669">MSNASYSKYPLETRLFINGDFVNATSGLTIKINNLTMGQLVAEVQSASTADVDAAVAAAQAAFPAWSALTGKQRAVYLRKLGALIETNADELGDLEVISIGKAKSGMHLENSWAREYVDTVAEAVFGDTSLNQPGFLNLSIRQPFGVVGAIIPWNFGISMWVWKVAPAVAAGNCIVLKSSEKTPLQALALARLTKEAGFPPGVVNVLSGDGAIGGHIAGHMDIRKVSFTGSTSTGRRVQAAAANSNLKVVTLELGGKAPTIVFADANLKNAVDAVVMSNLVLSGQTCVVSTSRVYVQESLAPTFLEHLKGSYAGWTQLQGDPTDLKNVLGTVADVSQAERIQEFLDIGKKDGKVAAGGDRDGAFVHPTIFTHVGDDSKLNREEVFGPVLVFHTFKDEERRSGGRTTWNTRSMQWSSPRTSTVRSLSRSG</sequence>
<protein>
    <submittedName>
        <fullName evidence="1">Aldehyde dehydrogenase</fullName>
    </submittedName>
</protein>
<reference evidence="1" key="2">
    <citation type="journal article" date="2022" name="New Phytol.">
        <title>Evolutionary transition to the ectomycorrhizal habit in the genomes of a hyperdiverse lineage of mushroom-forming fungi.</title>
        <authorList>
            <person name="Looney B."/>
            <person name="Miyauchi S."/>
            <person name="Morin E."/>
            <person name="Drula E."/>
            <person name="Courty P.E."/>
            <person name="Kohler A."/>
            <person name="Kuo A."/>
            <person name="LaButti K."/>
            <person name="Pangilinan J."/>
            <person name="Lipzen A."/>
            <person name="Riley R."/>
            <person name="Andreopoulos W."/>
            <person name="He G."/>
            <person name="Johnson J."/>
            <person name="Nolan M."/>
            <person name="Tritt A."/>
            <person name="Barry K.W."/>
            <person name="Grigoriev I.V."/>
            <person name="Nagy L.G."/>
            <person name="Hibbett D."/>
            <person name="Henrissat B."/>
            <person name="Matheny P.B."/>
            <person name="Labbe J."/>
            <person name="Martin F.M."/>
        </authorList>
    </citation>
    <scope>NUCLEOTIDE SEQUENCE</scope>
    <source>
        <strain evidence="1">FP105234-sp</strain>
    </source>
</reference>
<evidence type="ECO:0000313" key="1">
    <source>
        <dbReference type="EMBL" id="KAI0042420.1"/>
    </source>
</evidence>
<dbReference type="EMBL" id="MU276067">
    <property type="protein sequence ID" value="KAI0042420.1"/>
    <property type="molecule type" value="Genomic_DNA"/>
</dbReference>
<keyword evidence="2" id="KW-1185">Reference proteome</keyword>
<gene>
    <name evidence="1" type="ORF">FA95DRAFT_1637152</name>
</gene>
<organism evidence="1 2">
    <name type="scientific">Auriscalpium vulgare</name>
    <dbReference type="NCBI Taxonomy" id="40419"/>
    <lineage>
        <taxon>Eukaryota</taxon>
        <taxon>Fungi</taxon>
        <taxon>Dikarya</taxon>
        <taxon>Basidiomycota</taxon>
        <taxon>Agaricomycotina</taxon>
        <taxon>Agaricomycetes</taxon>
        <taxon>Russulales</taxon>
        <taxon>Auriscalpiaceae</taxon>
        <taxon>Auriscalpium</taxon>
    </lineage>
</organism>
<dbReference type="Proteomes" id="UP000814033">
    <property type="component" value="Unassembled WGS sequence"/>
</dbReference>